<evidence type="ECO:0000313" key="2">
    <source>
        <dbReference type="Proteomes" id="UP000266677"/>
    </source>
</evidence>
<organism evidence="1 2">
    <name type="scientific">Nocardia panacis</name>
    <dbReference type="NCBI Taxonomy" id="2340916"/>
    <lineage>
        <taxon>Bacteria</taxon>
        <taxon>Bacillati</taxon>
        <taxon>Actinomycetota</taxon>
        <taxon>Actinomycetes</taxon>
        <taxon>Mycobacteriales</taxon>
        <taxon>Nocardiaceae</taxon>
        <taxon>Nocardia</taxon>
    </lineage>
</organism>
<keyword evidence="2" id="KW-1185">Reference proteome</keyword>
<dbReference type="RefSeq" id="WP_120041672.1">
    <property type="nucleotide sequence ID" value="NZ_QZFU01000019.1"/>
</dbReference>
<dbReference type="Proteomes" id="UP000266677">
    <property type="component" value="Unassembled WGS sequence"/>
</dbReference>
<gene>
    <name evidence="1" type="ORF">D5S18_15885</name>
</gene>
<accession>A0A3A4KA60</accession>
<dbReference type="AlphaFoldDB" id="A0A3A4KA60"/>
<dbReference type="OrthoDB" id="4552075at2"/>
<dbReference type="EMBL" id="QZFU01000019">
    <property type="protein sequence ID" value="RJO74895.1"/>
    <property type="molecule type" value="Genomic_DNA"/>
</dbReference>
<comment type="caution">
    <text evidence="1">The sequence shown here is derived from an EMBL/GenBank/DDBJ whole genome shotgun (WGS) entry which is preliminary data.</text>
</comment>
<proteinExistence type="predicted"/>
<protein>
    <submittedName>
        <fullName evidence="1">Uncharacterized protein</fullName>
    </submittedName>
</protein>
<sequence length="125" mass="13975">MQPLPILESDDLVYTLLRRLKRRNGKDHLQCASITDGDIVGFWVLEDRSPVVVFVAVTSEGAADSDPGRQPSADALGIARTVDFGAGVDLARAREMYPDLSALWDRIRHDYWASFESGRRLWTGQ</sequence>
<name>A0A3A4KA60_9NOCA</name>
<evidence type="ECO:0000313" key="1">
    <source>
        <dbReference type="EMBL" id="RJO74895.1"/>
    </source>
</evidence>
<reference evidence="1 2" key="1">
    <citation type="submission" date="2018-09" db="EMBL/GenBank/DDBJ databases">
        <title>YIM PH21274 draft genome.</title>
        <authorList>
            <person name="Miao C."/>
        </authorList>
    </citation>
    <scope>NUCLEOTIDE SEQUENCE [LARGE SCALE GENOMIC DNA]</scope>
    <source>
        <strain evidence="1 2">YIM PH 21724</strain>
    </source>
</reference>